<sequence length="340" mass="38508">MTKKQKILSAIAAVVVIIACSLLLWWKPISAQMFDWFVADTLENQLEQTYQPVRQTGGEQESQEPSVVMTEPFSILLVGSDQRKNEKARSDTLIYAVVRPMEPEVLLISIPRDTYTEIIGRDRMDKINHAYAFGGIKMTMDTVEHFLDEDLDYYASVNFQGLVNAVDALGGVKLPIEKDIVNRDPNHEKFTIKAGKPIYSGQEALYYVRYREDSDFNRTKRQQIFLQSITDQAIQLNQIDQIPELLNIMGSNFKTDMRPQMLTGLASQIMRGGDPKITSFTIAGEGEYIDGVYYDVPNEEDLEKAKHLIDQWMSPQGPEPSTDAKETANPVNTEAQSKVQ</sequence>
<feature type="domain" description="Cell envelope-related transcriptional attenuator" evidence="4">
    <location>
        <begin position="89"/>
        <end position="233"/>
    </location>
</feature>
<dbReference type="PROSITE" id="PS51257">
    <property type="entry name" value="PROKAR_LIPOPROTEIN"/>
    <property type="match status" value="1"/>
</dbReference>
<dbReference type="AlphaFoldDB" id="A0A172ZCG7"/>
<keyword evidence="3" id="KW-1133">Transmembrane helix</keyword>
<dbReference type="PANTHER" id="PTHR33392">
    <property type="entry name" value="POLYISOPRENYL-TEICHOIC ACID--PEPTIDOGLYCAN TEICHOIC ACID TRANSFERASE TAGU"/>
    <property type="match status" value="1"/>
</dbReference>
<reference evidence="6" key="1">
    <citation type="submission" date="2015-10" db="EMBL/GenBank/DDBJ databases">
        <title>Genome of Paenibacillus bovis sp. nov.</title>
        <authorList>
            <person name="Wu Z."/>
            <person name="Gao C."/>
            <person name="Liu Z."/>
            <person name="Zheng H."/>
        </authorList>
    </citation>
    <scope>NUCLEOTIDE SEQUENCE [LARGE SCALE GENOMIC DNA]</scope>
    <source>
        <strain evidence="6">BD3526</strain>
    </source>
</reference>
<organism evidence="5 6">
    <name type="scientific">Paenibacillus bovis</name>
    <dbReference type="NCBI Taxonomy" id="1616788"/>
    <lineage>
        <taxon>Bacteria</taxon>
        <taxon>Bacillati</taxon>
        <taxon>Bacillota</taxon>
        <taxon>Bacilli</taxon>
        <taxon>Bacillales</taxon>
        <taxon>Paenibacillaceae</taxon>
        <taxon>Paenibacillus</taxon>
    </lineage>
</organism>
<dbReference type="EMBL" id="CP013023">
    <property type="protein sequence ID" value="ANF95062.1"/>
    <property type="molecule type" value="Genomic_DNA"/>
</dbReference>
<reference evidence="5 6" key="2">
    <citation type="journal article" date="2016" name="Int. J. Syst. Evol. Microbiol.">
        <title>Paenibacillus bovis sp. nov., isolated from raw yak (Bos grunniens) milk.</title>
        <authorList>
            <person name="Gao C."/>
            <person name="Han J."/>
            <person name="Liu Z."/>
            <person name="Xu X."/>
            <person name="Hang F."/>
            <person name="Wu Z."/>
        </authorList>
    </citation>
    <scope>NUCLEOTIDE SEQUENCE [LARGE SCALE GENOMIC DNA]</scope>
    <source>
        <strain evidence="5 6">BD3526</strain>
    </source>
</reference>
<feature type="region of interest" description="Disordered" evidence="2">
    <location>
        <begin position="310"/>
        <end position="340"/>
    </location>
</feature>
<keyword evidence="6" id="KW-1185">Reference proteome</keyword>
<dbReference type="Pfam" id="PF03816">
    <property type="entry name" value="LytR_cpsA_psr"/>
    <property type="match status" value="1"/>
</dbReference>
<evidence type="ECO:0000259" key="4">
    <source>
        <dbReference type="Pfam" id="PF03816"/>
    </source>
</evidence>
<dbReference type="Gene3D" id="3.40.630.190">
    <property type="entry name" value="LCP protein"/>
    <property type="match status" value="1"/>
</dbReference>
<evidence type="ECO:0000256" key="1">
    <source>
        <dbReference type="ARBA" id="ARBA00006068"/>
    </source>
</evidence>
<dbReference type="RefSeq" id="WP_060531650.1">
    <property type="nucleotide sequence ID" value="NZ_CP013023.1"/>
</dbReference>
<keyword evidence="3" id="KW-0812">Transmembrane</keyword>
<dbReference type="KEGG" id="pbv:AR543_02750"/>
<evidence type="ECO:0000256" key="3">
    <source>
        <dbReference type="SAM" id="Phobius"/>
    </source>
</evidence>
<evidence type="ECO:0000313" key="6">
    <source>
        <dbReference type="Proteomes" id="UP000078148"/>
    </source>
</evidence>
<keyword evidence="3" id="KW-0472">Membrane</keyword>
<dbReference type="OrthoDB" id="27330at2"/>
<proteinExistence type="inferred from homology"/>
<dbReference type="NCBIfam" id="TIGR00350">
    <property type="entry name" value="lytR_cpsA_psr"/>
    <property type="match status" value="1"/>
</dbReference>
<dbReference type="Proteomes" id="UP000078148">
    <property type="component" value="Chromosome"/>
</dbReference>
<evidence type="ECO:0000256" key="2">
    <source>
        <dbReference type="SAM" id="MobiDB-lite"/>
    </source>
</evidence>
<evidence type="ECO:0000313" key="5">
    <source>
        <dbReference type="EMBL" id="ANF95062.1"/>
    </source>
</evidence>
<dbReference type="InterPro" id="IPR004474">
    <property type="entry name" value="LytR_CpsA_psr"/>
</dbReference>
<dbReference type="PANTHER" id="PTHR33392:SF6">
    <property type="entry name" value="POLYISOPRENYL-TEICHOIC ACID--PEPTIDOGLYCAN TEICHOIC ACID TRANSFERASE TAGU"/>
    <property type="match status" value="1"/>
</dbReference>
<gene>
    <name evidence="5" type="ORF">AR543_02750</name>
</gene>
<accession>A0A172ZCG7</accession>
<feature type="transmembrane region" description="Helical" evidence="3">
    <location>
        <begin position="7"/>
        <end position="26"/>
    </location>
</feature>
<comment type="similarity">
    <text evidence="1">Belongs to the LytR/CpsA/Psr (LCP) family.</text>
</comment>
<protein>
    <submittedName>
        <fullName evidence="5">Transcriptional regulator</fullName>
    </submittedName>
</protein>
<name>A0A172ZCG7_9BACL</name>
<dbReference type="InterPro" id="IPR050922">
    <property type="entry name" value="LytR/CpsA/Psr_CW_biosynth"/>
</dbReference>
<dbReference type="STRING" id="1616788.AR543_02750"/>
<feature type="compositionally biased region" description="Polar residues" evidence="2">
    <location>
        <begin position="329"/>
        <end position="340"/>
    </location>
</feature>